<dbReference type="Pfam" id="PF05028">
    <property type="entry name" value="PARG_cat_C"/>
    <property type="match status" value="1"/>
</dbReference>
<comment type="similarity">
    <text evidence="1">Belongs to the poly(ADP-ribose) glycohydrolase family.</text>
</comment>
<protein>
    <recommendedName>
        <fullName evidence="2">poly(ADP-ribose) glycohydrolase</fullName>
        <ecNumber evidence="2">3.2.1.143</ecNumber>
    </recommendedName>
</protein>
<feature type="active site" evidence="4">
    <location>
        <position position="482"/>
    </location>
</feature>
<evidence type="ECO:0000313" key="10">
    <source>
        <dbReference type="Proteomes" id="UP000005408"/>
    </source>
</evidence>
<dbReference type="InterPro" id="IPR007724">
    <property type="entry name" value="Poly_GlycHdrlase"/>
</dbReference>
<dbReference type="InterPro" id="IPR048362">
    <property type="entry name" value="PARG_helical"/>
</dbReference>
<feature type="compositionally biased region" description="Basic and acidic residues" evidence="6">
    <location>
        <begin position="167"/>
        <end position="181"/>
    </location>
</feature>
<feature type="region of interest" description="Disordered" evidence="6">
    <location>
        <begin position="48"/>
        <end position="187"/>
    </location>
</feature>
<feature type="domain" description="PARG helical" evidence="8">
    <location>
        <begin position="305"/>
        <end position="426"/>
    </location>
</feature>
<dbReference type="GO" id="GO:0005975">
    <property type="term" value="P:carbohydrate metabolic process"/>
    <property type="evidence" value="ECO:0007669"/>
    <property type="project" value="InterPro"/>
</dbReference>
<dbReference type="GO" id="GO:1990966">
    <property type="term" value="P:ATP generation from poly-ADP-D-ribose"/>
    <property type="evidence" value="ECO:0007669"/>
    <property type="project" value="TreeGrafter"/>
</dbReference>
<evidence type="ECO:0000256" key="6">
    <source>
        <dbReference type="SAM" id="MobiDB-lite"/>
    </source>
</evidence>
<reference evidence="9" key="1">
    <citation type="submission" date="2022-08" db="UniProtKB">
        <authorList>
            <consortium name="EnsemblMetazoa"/>
        </authorList>
    </citation>
    <scope>IDENTIFICATION</scope>
    <source>
        <strain evidence="9">05x7-T-G4-1.051#20</strain>
    </source>
</reference>
<evidence type="ECO:0000259" key="7">
    <source>
        <dbReference type="Pfam" id="PF05028"/>
    </source>
</evidence>
<dbReference type="EC" id="3.2.1.143" evidence="2"/>
<sequence>MLKRIIKLRSPKFHDIPGWCLDCGVYVFDMSEPPSKKRKTILDFFRRKEKGNKKDSVEKKEAPLDSVMSSADSKSKESQITPSDKPSSSKDFSRSVSDENKHAQSAVGPLQEGGSSVSGGASMYGGASRKGDVSRTDSQNSYCSSDGDPTQEYDMLQDFTDPPTPDIPDHKPSQKRDDSLWKGKSLGSLYRNPPEMNLLPPLKSHPDHHVLIKLPYKYDPKERPHPHPHHYTDKWDSYHVRMPCSNQSEFPVNNKIRRRWDIIESALRKPIPGPFELADAISKYNTRLTDKNFRVLTEFCFDILSNSERTQFFDVILPKTIKLALSLPHLITQPIPLLKREKNKSITLSQEQIACLLANAFLCTFPRRNARGKSAEYYNYPSINFNSLYDGDPRFQDVKLEKLKCIFNYFRRVTTAMPAGVVTFTRQCVDKFPDWKNLGDTLTDIHVSAEGTIEDDGDGLLQVDFANKYMGGGVLGMGAVQEEIRFLICPEMIVTRLFTECLEKNESLIMKGCERFSNYSGYAGKFKWAGDFVDKTLRDQWGRLFTDVVAIDALIIREYSHQFKMGSVLREINKAYSGFFVPHYNFVTQPPLPAVCTGNWGCGAFGGDKRLKALIQLIAATQARREVSYFTFDDSLLRDELYDIHVYLTKTNPMGIGNILTLIEQYGKKITDSKQFKKTTNLFQYIPKVFDGTLENTDSEPESPGFTRSDSREMQYQGAGGEDELDGHSNTAGKSTLHKSNSLDYKAHTP</sequence>
<feature type="region of interest" description="Disordered" evidence="6">
    <location>
        <begin position="693"/>
        <end position="750"/>
    </location>
</feature>
<feature type="binding site" evidence="5">
    <location>
        <position position="481"/>
    </location>
    <ligand>
        <name>substrate</name>
    </ligand>
</feature>
<dbReference type="Proteomes" id="UP000005408">
    <property type="component" value="Unassembled WGS sequence"/>
</dbReference>
<dbReference type="GO" id="GO:0005634">
    <property type="term" value="C:nucleus"/>
    <property type="evidence" value="ECO:0007669"/>
    <property type="project" value="TreeGrafter"/>
</dbReference>
<feature type="active site" evidence="4">
    <location>
        <position position="483"/>
    </location>
</feature>
<dbReference type="PANTHER" id="PTHR12837">
    <property type="entry name" value="POLY ADP-RIBOSE GLYCOHYDROLASE"/>
    <property type="match status" value="1"/>
</dbReference>
<feature type="active site" evidence="4">
    <location>
        <position position="464"/>
    </location>
</feature>
<feature type="compositionally biased region" description="Basic and acidic residues" evidence="6">
    <location>
        <begin position="87"/>
        <end position="102"/>
    </location>
</feature>
<feature type="binding site" evidence="5">
    <location>
        <position position="467"/>
    </location>
    <ligand>
        <name>substrate</name>
    </ligand>
</feature>
<dbReference type="GO" id="GO:0005737">
    <property type="term" value="C:cytoplasm"/>
    <property type="evidence" value="ECO:0007669"/>
    <property type="project" value="TreeGrafter"/>
</dbReference>
<dbReference type="GO" id="GO:0009225">
    <property type="term" value="P:nucleotide-sugar metabolic process"/>
    <property type="evidence" value="ECO:0007669"/>
    <property type="project" value="TreeGrafter"/>
</dbReference>
<dbReference type="GO" id="GO:0004649">
    <property type="term" value="F:poly(ADP-ribose) glycohydrolase activity"/>
    <property type="evidence" value="ECO:0007669"/>
    <property type="project" value="UniProtKB-EC"/>
</dbReference>
<evidence type="ECO:0000256" key="4">
    <source>
        <dbReference type="PIRSR" id="PIRSR607724-1"/>
    </source>
</evidence>
<feature type="compositionally biased region" description="Basic and acidic residues" evidence="6">
    <location>
        <begin position="48"/>
        <end position="63"/>
    </location>
</feature>
<feature type="binding site" evidence="5">
    <location>
        <position position="522"/>
    </location>
    <ligand>
        <name>substrate</name>
    </ligand>
</feature>
<evidence type="ECO:0000256" key="2">
    <source>
        <dbReference type="ARBA" id="ARBA00012255"/>
    </source>
</evidence>
<keyword evidence="10" id="KW-1185">Reference proteome</keyword>
<evidence type="ECO:0000259" key="8">
    <source>
        <dbReference type="Pfam" id="PF20811"/>
    </source>
</evidence>
<evidence type="ECO:0000256" key="3">
    <source>
        <dbReference type="ARBA" id="ARBA00022801"/>
    </source>
</evidence>
<dbReference type="Pfam" id="PF20811">
    <property type="entry name" value="PARG_cat_N"/>
    <property type="match status" value="1"/>
</dbReference>
<name>A0A8W8MIN1_MAGGI</name>
<organism evidence="9 10">
    <name type="scientific">Magallana gigas</name>
    <name type="common">Pacific oyster</name>
    <name type="synonym">Crassostrea gigas</name>
    <dbReference type="NCBI Taxonomy" id="29159"/>
    <lineage>
        <taxon>Eukaryota</taxon>
        <taxon>Metazoa</taxon>
        <taxon>Spiralia</taxon>
        <taxon>Lophotrochozoa</taxon>
        <taxon>Mollusca</taxon>
        <taxon>Bivalvia</taxon>
        <taxon>Autobranchia</taxon>
        <taxon>Pteriomorphia</taxon>
        <taxon>Ostreida</taxon>
        <taxon>Ostreoidea</taxon>
        <taxon>Ostreidae</taxon>
        <taxon>Magallana</taxon>
    </lineage>
</organism>
<dbReference type="EnsemblMetazoa" id="G3305.6">
    <property type="protein sequence ID" value="G3305.6:cds"/>
    <property type="gene ID" value="G3305"/>
</dbReference>
<dbReference type="GO" id="GO:0006282">
    <property type="term" value="P:regulation of DNA repair"/>
    <property type="evidence" value="ECO:0007669"/>
    <property type="project" value="InterPro"/>
</dbReference>
<evidence type="ECO:0000313" key="9">
    <source>
        <dbReference type="EnsemblMetazoa" id="G3305.6:cds"/>
    </source>
</evidence>
<accession>A0A8W8MIN1</accession>
<proteinExistence type="inferred from homology"/>
<feature type="compositionally biased region" description="Polar residues" evidence="6">
    <location>
        <begin position="728"/>
        <end position="743"/>
    </location>
</feature>
<evidence type="ECO:0000256" key="1">
    <source>
        <dbReference type="ARBA" id="ARBA00009545"/>
    </source>
</evidence>
<keyword evidence="3" id="KW-0378">Hydrolase</keyword>
<feature type="compositionally biased region" description="Polar residues" evidence="6">
    <location>
        <begin position="136"/>
        <end position="148"/>
    </location>
</feature>
<feature type="domain" description="PARG catalytic Macro" evidence="7">
    <location>
        <begin position="433"/>
        <end position="637"/>
    </location>
</feature>
<evidence type="ECO:0000256" key="5">
    <source>
        <dbReference type="PIRSR" id="PIRSR607724-2"/>
    </source>
</evidence>
<dbReference type="InterPro" id="IPR046372">
    <property type="entry name" value="PARG_cat_C"/>
</dbReference>
<dbReference type="PANTHER" id="PTHR12837:SF15">
    <property type="entry name" value="POLY(ADP-RIBOSE) GLYCOHYDROLASE"/>
    <property type="match status" value="1"/>
</dbReference>
<dbReference type="AlphaFoldDB" id="A0A8W8MIN1"/>